<feature type="signal peptide" evidence="1">
    <location>
        <begin position="1"/>
        <end position="18"/>
    </location>
</feature>
<dbReference type="AlphaFoldDB" id="A0A6G1L9H8"/>
<evidence type="ECO:0000313" key="2">
    <source>
        <dbReference type="EMBL" id="KAF2769290.1"/>
    </source>
</evidence>
<dbReference type="Proteomes" id="UP000799436">
    <property type="component" value="Unassembled WGS sequence"/>
</dbReference>
<keyword evidence="3" id="KW-1185">Reference proteome</keyword>
<sequence length="576" mass="62863">MLGITVALAVFLASFAYSKFPEFNNPPTVDICCGKAYRASNDSFNPGGWFVEPPISTTPLLNFKVAPKKSLYLDGETSGSLLVEVSISDQVGQALPSDYSYSKASDTADLTLDIIYYIEGSATVIGSSTALGVGGSLVQSFDLCAIPASLTAYTVAAVATLKGCNTIYYASTQITKLPAPPDKRTVTRIDNQYGGLEYLKAGSNTWQSIFPYTYYSQWTLYWYANISTLDEFASMGYNVIHVVPTGDLGKTPFPYTEFAPYLDRADELGLLFQFDVRWDYEDLSLMNEIVTTYASHPSILLWYTGDEPDGKSNPINSTGLAYDSIRSIDLYHPVSLTLTCYDFFYSSYAAGAEIILSDVYPIATNTSYTTVYNTPCNATYGCCGCDDCNGSFTDLSNRLDEFKHFDEVLGWQKTHWGVPQAFGNETFWTRYPTAAEEVVMNMISLNHRAKGLVLWDFPSTAEIVSVTDKLAKVLTSEEVTAYLTSTPLISSVVVKGASDIDAAVWIGESGLLLSVINLNYGNVNGCVNVHLPAGVTAKAVQKTFWGTVEWSVSESGSTISTNFLMGLEASMVVLDV</sequence>
<protein>
    <recommendedName>
        <fullName evidence="4">Glycoside hydrolase</fullName>
    </recommendedName>
</protein>
<evidence type="ECO:0000313" key="3">
    <source>
        <dbReference type="Proteomes" id="UP000799436"/>
    </source>
</evidence>
<gene>
    <name evidence="2" type="ORF">EJ03DRAFT_98078</name>
</gene>
<dbReference type="OrthoDB" id="2338662at2759"/>
<name>A0A6G1L9H8_9PEZI</name>
<evidence type="ECO:0008006" key="4">
    <source>
        <dbReference type="Google" id="ProtNLM"/>
    </source>
</evidence>
<dbReference type="SUPFAM" id="SSF51445">
    <property type="entry name" value="(Trans)glycosidases"/>
    <property type="match status" value="1"/>
</dbReference>
<accession>A0A6G1L9H8</accession>
<proteinExistence type="predicted"/>
<organism evidence="2 3">
    <name type="scientific">Teratosphaeria nubilosa</name>
    <dbReference type="NCBI Taxonomy" id="161662"/>
    <lineage>
        <taxon>Eukaryota</taxon>
        <taxon>Fungi</taxon>
        <taxon>Dikarya</taxon>
        <taxon>Ascomycota</taxon>
        <taxon>Pezizomycotina</taxon>
        <taxon>Dothideomycetes</taxon>
        <taxon>Dothideomycetidae</taxon>
        <taxon>Mycosphaerellales</taxon>
        <taxon>Teratosphaeriaceae</taxon>
        <taxon>Teratosphaeria</taxon>
    </lineage>
</organism>
<feature type="chain" id="PRO_5026295640" description="Glycoside hydrolase" evidence="1">
    <location>
        <begin position="19"/>
        <end position="576"/>
    </location>
</feature>
<dbReference type="EMBL" id="ML995835">
    <property type="protein sequence ID" value="KAF2769290.1"/>
    <property type="molecule type" value="Genomic_DNA"/>
</dbReference>
<dbReference type="Gene3D" id="3.20.20.80">
    <property type="entry name" value="Glycosidases"/>
    <property type="match status" value="1"/>
</dbReference>
<reference evidence="2" key="1">
    <citation type="journal article" date="2020" name="Stud. Mycol.">
        <title>101 Dothideomycetes genomes: a test case for predicting lifestyles and emergence of pathogens.</title>
        <authorList>
            <person name="Haridas S."/>
            <person name="Albert R."/>
            <person name="Binder M."/>
            <person name="Bloem J."/>
            <person name="Labutti K."/>
            <person name="Salamov A."/>
            <person name="Andreopoulos B."/>
            <person name="Baker S."/>
            <person name="Barry K."/>
            <person name="Bills G."/>
            <person name="Bluhm B."/>
            <person name="Cannon C."/>
            <person name="Castanera R."/>
            <person name="Culley D."/>
            <person name="Daum C."/>
            <person name="Ezra D."/>
            <person name="Gonzalez J."/>
            <person name="Henrissat B."/>
            <person name="Kuo A."/>
            <person name="Liang C."/>
            <person name="Lipzen A."/>
            <person name="Lutzoni F."/>
            <person name="Magnuson J."/>
            <person name="Mondo S."/>
            <person name="Nolan M."/>
            <person name="Ohm R."/>
            <person name="Pangilinan J."/>
            <person name="Park H.-J."/>
            <person name="Ramirez L."/>
            <person name="Alfaro M."/>
            <person name="Sun H."/>
            <person name="Tritt A."/>
            <person name="Yoshinaga Y."/>
            <person name="Zwiers L.-H."/>
            <person name="Turgeon B."/>
            <person name="Goodwin S."/>
            <person name="Spatafora J."/>
            <person name="Crous P."/>
            <person name="Grigoriev I."/>
        </authorList>
    </citation>
    <scope>NUCLEOTIDE SEQUENCE</scope>
    <source>
        <strain evidence="2">CBS 116005</strain>
    </source>
</reference>
<keyword evidence="1" id="KW-0732">Signal</keyword>
<evidence type="ECO:0000256" key="1">
    <source>
        <dbReference type="SAM" id="SignalP"/>
    </source>
</evidence>
<dbReference type="InterPro" id="IPR017853">
    <property type="entry name" value="GH"/>
</dbReference>